<evidence type="ECO:0000256" key="9">
    <source>
        <dbReference type="ARBA" id="ARBA00023136"/>
    </source>
</evidence>
<dbReference type="InterPro" id="IPR012910">
    <property type="entry name" value="Plug_dom"/>
</dbReference>
<keyword evidence="8" id="KW-0798">TonB box</keyword>
<keyword evidence="7" id="KW-0406">Ion transport</keyword>
<dbReference type="NCBIfam" id="TIGR01783">
    <property type="entry name" value="TonB-siderophor"/>
    <property type="match status" value="1"/>
</dbReference>
<evidence type="ECO:0000256" key="8">
    <source>
        <dbReference type="ARBA" id="ARBA00023077"/>
    </source>
</evidence>
<evidence type="ECO:0000256" key="2">
    <source>
        <dbReference type="ARBA" id="ARBA00022448"/>
    </source>
</evidence>
<proteinExistence type="inferred from homology"/>
<keyword evidence="10 11" id="KW-0998">Cell outer membrane</keyword>
<evidence type="ECO:0000313" key="14">
    <source>
        <dbReference type="EMBL" id="XAG83590.1"/>
    </source>
</evidence>
<keyword evidence="14" id="KW-0675">Receptor</keyword>
<dbReference type="Gene3D" id="2.40.170.20">
    <property type="entry name" value="TonB-dependent receptor, beta-barrel domain"/>
    <property type="match status" value="1"/>
</dbReference>
<dbReference type="Pfam" id="PF07715">
    <property type="entry name" value="Plug"/>
    <property type="match status" value="1"/>
</dbReference>
<dbReference type="GO" id="GO:0009279">
    <property type="term" value="C:cell outer membrane"/>
    <property type="evidence" value="ECO:0007669"/>
    <property type="project" value="UniProtKB-SubCell"/>
</dbReference>
<dbReference type="GO" id="GO:0015891">
    <property type="term" value="P:siderophore transport"/>
    <property type="evidence" value="ECO:0007669"/>
    <property type="project" value="InterPro"/>
</dbReference>
<comment type="similarity">
    <text evidence="11">Belongs to the TonB-dependent receptor family.</text>
</comment>
<keyword evidence="12" id="KW-0732">Signal</keyword>
<evidence type="ECO:0000256" key="12">
    <source>
        <dbReference type="SAM" id="SignalP"/>
    </source>
</evidence>
<dbReference type="GO" id="GO:0038023">
    <property type="term" value="F:signaling receptor activity"/>
    <property type="evidence" value="ECO:0007669"/>
    <property type="project" value="InterPro"/>
</dbReference>
<comment type="subcellular location">
    <subcellularLocation>
        <location evidence="1 11">Cell outer membrane</location>
        <topology evidence="1 11">Multi-pass membrane protein</topology>
    </subcellularLocation>
</comment>
<dbReference type="PANTHER" id="PTHR32552:SF81">
    <property type="entry name" value="TONB-DEPENDENT OUTER MEMBRANE RECEPTOR"/>
    <property type="match status" value="1"/>
</dbReference>
<reference evidence="14" key="1">
    <citation type="submission" date="2022-03" db="EMBL/GenBank/DDBJ databases">
        <title>Sea Food Isolates.</title>
        <authorList>
            <person name="Li c."/>
        </authorList>
    </citation>
    <scope>NUCLEOTIDE SEQUENCE</scope>
    <source>
        <strain evidence="14">19MO03SA05</strain>
    </source>
</reference>
<feature type="domain" description="TonB-dependent receptor plug" evidence="13">
    <location>
        <begin position="64"/>
        <end position="179"/>
    </location>
</feature>
<keyword evidence="9 11" id="KW-0472">Membrane</keyword>
<evidence type="ECO:0000256" key="3">
    <source>
        <dbReference type="ARBA" id="ARBA00022452"/>
    </source>
</evidence>
<dbReference type="AlphaFoldDB" id="A0AAU6VBZ2"/>
<evidence type="ECO:0000256" key="5">
    <source>
        <dbReference type="ARBA" id="ARBA00022692"/>
    </source>
</evidence>
<dbReference type="EMBL" id="CP095350">
    <property type="protein sequence ID" value="XAG83590.1"/>
    <property type="molecule type" value="Genomic_DNA"/>
</dbReference>
<gene>
    <name evidence="14" type="ORF">MRM63_08335</name>
</gene>
<dbReference type="Gene3D" id="2.170.130.10">
    <property type="entry name" value="TonB-dependent receptor, plug domain"/>
    <property type="match status" value="1"/>
</dbReference>
<dbReference type="SUPFAM" id="SSF56935">
    <property type="entry name" value="Porins"/>
    <property type="match status" value="1"/>
</dbReference>
<dbReference type="InterPro" id="IPR037066">
    <property type="entry name" value="Plug_dom_sf"/>
</dbReference>
<keyword evidence="4" id="KW-0410">Iron transport</keyword>
<evidence type="ECO:0000256" key="6">
    <source>
        <dbReference type="ARBA" id="ARBA00023004"/>
    </source>
</evidence>
<dbReference type="PROSITE" id="PS52016">
    <property type="entry name" value="TONB_DEPENDENT_REC_3"/>
    <property type="match status" value="1"/>
</dbReference>
<sequence>MAALRTARTSVAEKKTFKFNILSAVVMGICASGQAYAETESTNNNKKEEIPVIVVIGEKTARTIYDTSSSVQVFDQETIDNTPGATEIGDLLQLIPNIVDSGQGNSMPTVRGIDGSGPSIGGLASFAGTSPRLNMSIDGRSLTYSEIAFGPRSLWDMQQVEVYLGPQSYIQGRNASAGAIVMKTNDPTHHFESAVKAGIGERNYSQTAAMLSAPIIQDELAFRLSFDQQKRDSFVDLASYEPAGDAKKIEMNSVRGKLLYEPSALVGFKTTLAIAHMDSRGPQSESINIVGTEAFRPVYETKSLSTAWDLSWQLNEALTFENNLVYSKFAYDRYTNPTPRQKGDFTTDGKEFHVEPLLRYLSLDGRVNALVGARYYKSSQDDEYIDATSTNPMSGSTKTQSAFAELTYALTQSIDVTVAGRYEKERVKRKVSDPRFKLDHDDTLSVFLPKFDIAFKPNMGQTIGFKVAKGYNAGGAGLAFNSIQFAGFSPYQFEEEYIWNYEIYTRHRISNSVELMTNTFYNDFDNMQMTQTLSNGDVLITNLYKAKTYGAEIGTRWYATDSLDLFANLGLLETEYKEASGDSKELPRAPSMTGNLGAAYSFFDGFELSANAVYTGDYYSDRSNTASTKIDAYWVANAQLAYVFENGRATLFATNLFDSDKTTLYTSSNLNDQLKQQPRMIGASLQLNF</sequence>
<dbReference type="InterPro" id="IPR039426">
    <property type="entry name" value="TonB-dep_rcpt-like"/>
</dbReference>
<evidence type="ECO:0000256" key="10">
    <source>
        <dbReference type="ARBA" id="ARBA00023237"/>
    </source>
</evidence>
<dbReference type="InterPro" id="IPR036942">
    <property type="entry name" value="Beta-barrel_TonB_sf"/>
</dbReference>
<keyword evidence="2 11" id="KW-0813">Transport</keyword>
<evidence type="ECO:0000259" key="13">
    <source>
        <dbReference type="Pfam" id="PF07715"/>
    </source>
</evidence>
<name>A0AAU6VBZ2_UNCXX</name>
<keyword evidence="3 11" id="KW-1134">Transmembrane beta strand</keyword>
<evidence type="ECO:0000256" key="1">
    <source>
        <dbReference type="ARBA" id="ARBA00004571"/>
    </source>
</evidence>
<keyword evidence="5 11" id="KW-0812">Transmembrane</keyword>
<evidence type="ECO:0000256" key="7">
    <source>
        <dbReference type="ARBA" id="ARBA00023065"/>
    </source>
</evidence>
<feature type="signal peptide" evidence="12">
    <location>
        <begin position="1"/>
        <end position="37"/>
    </location>
</feature>
<evidence type="ECO:0000256" key="11">
    <source>
        <dbReference type="PROSITE-ProRule" id="PRU01360"/>
    </source>
</evidence>
<evidence type="ECO:0000256" key="4">
    <source>
        <dbReference type="ARBA" id="ARBA00022496"/>
    </source>
</evidence>
<organism evidence="14">
    <name type="scientific">bacterium 19MO03SA05</name>
    <dbReference type="NCBI Taxonomy" id="2920620"/>
    <lineage>
        <taxon>Bacteria</taxon>
    </lineage>
</organism>
<accession>A0AAU6VBZ2</accession>
<dbReference type="InterPro" id="IPR010105">
    <property type="entry name" value="TonB_sidphr_rcpt"/>
</dbReference>
<dbReference type="GO" id="GO:0015343">
    <property type="term" value="F:siderophore-iron transmembrane transporter activity"/>
    <property type="evidence" value="ECO:0007669"/>
    <property type="project" value="InterPro"/>
</dbReference>
<dbReference type="PANTHER" id="PTHR32552">
    <property type="entry name" value="FERRICHROME IRON RECEPTOR-RELATED"/>
    <property type="match status" value="1"/>
</dbReference>
<protein>
    <submittedName>
        <fullName evidence="14">TonB-dependent siderophore receptor</fullName>
    </submittedName>
</protein>
<feature type="chain" id="PRO_5043739096" evidence="12">
    <location>
        <begin position="38"/>
        <end position="689"/>
    </location>
</feature>
<keyword evidence="6" id="KW-0408">Iron</keyword>